<reference evidence="2" key="1">
    <citation type="submission" date="2019-01" db="EMBL/GenBank/DDBJ databases">
        <title>Gri0909 isolated from a small marine red alga.</title>
        <authorList>
            <person name="Kim J."/>
            <person name="Jeong S.E."/>
            <person name="Jeon C.O."/>
        </authorList>
    </citation>
    <scope>NUCLEOTIDE SEQUENCE [LARGE SCALE GENOMIC DNA]</scope>
    <source>
        <strain evidence="2">Gri0909</strain>
    </source>
</reference>
<accession>A0A3S2Y354</accession>
<evidence type="ECO:0008006" key="3">
    <source>
        <dbReference type="Google" id="ProtNLM"/>
    </source>
</evidence>
<evidence type="ECO:0000313" key="1">
    <source>
        <dbReference type="EMBL" id="RVU36626.1"/>
    </source>
</evidence>
<protein>
    <recommendedName>
        <fullName evidence="3">Class I SAM-dependent methyltransferase</fullName>
    </recommendedName>
</protein>
<comment type="caution">
    <text evidence="1">The sequence shown here is derived from an EMBL/GenBank/DDBJ whole genome shotgun (WGS) entry which is preliminary data.</text>
</comment>
<dbReference type="AlphaFoldDB" id="A0A3S2Y354"/>
<dbReference type="OrthoDB" id="5449792at2"/>
<dbReference type="Proteomes" id="UP000287447">
    <property type="component" value="Unassembled WGS sequence"/>
</dbReference>
<sequence length="236" mass="25602">MLTEALLYLATPCPGWARHAGYLRESIAIGARHRRLKADWADHLTNTKNAVLQAAARCGKKRRAVVMGSGHGFDLPLESLAATFGQIDLVDAVHPLSMRLRARGHRRLSLIDADVTGRNGPRPAFPADTDLIVSLNLVSQLGVAPGIDPADRAALRQRHLAETLALGSVACVIGDVERRETRRGSGEMEITQTPWSGGPNLPDPAEFREWQWPVAPFGEIAADLDVSTTVRAAIWS</sequence>
<organism evidence="1 2">
    <name type="scientific">Hwanghaeella grinnelliae</name>
    <dbReference type="NCBI Taxonomy" id="2500179"/>
    <lineage>
        <taxon>Bacteria</taxon>
        <taxon>Pseudomonadati</taxon>
        <taxon>Pseudomonadota</taxon>
        <taxon>Alphaproteobacteria</taxon>
        <taxon>Rhodospirillales</taxon>
        <taxon>Rhodospirillaceae</taxon>
        <taxon>Hwanghaeella</taxon>
    </lineage>
</organism>
<gene>
    <name evidence="1" type="ORF">EOI86_15710</name>
</gene>
<proteinExistence type="predicted"/>
<keyword evidence="2" id="KW-1185">Reference proteome</keyword>
<evidence type="ECO:0000313" key="2">
    <source>
        <dbReference type="Proteomes" id="UP000287447"/>
    </source>
</evidence>
<dbReference type="EMBL" id="SADE01000002">
    <property type="protein sequence ID" value="RVU36626.1"/>
    <property type="molecule type" value="Genomic_DNA"/>
</dbReference>
<name>A0A3S2Y354_9PROT</name>
<dbReference type="RefSeq" id="WP_127766102.1">
    <property type="nucleotide sequence ID" value="NZ_SADE01000002.1"/>
</dbReference>